<dbReference type="Proteomes" id="UP000184356">
    <property type="component" value="Unassembled WGS sequence"/>
</dbReference>
<protein>
    <submittedName>
        <fullName evidence="2">Uncharacterized protein</fullName>
    </submittedName>
</protein>
<reference evidence="3" key="1">
    <citation type="journal article" date="2017" name="Genome Biol.">
        <title>Comparative genomics reveals high biological diversity and specific adaptations in the industrially and medically important fungal genus Aspergillus.</title>
        <authorList>
            <person name="de Vries R.P."/>
            <person name="Riley R."/>
            <person name="Wiebenga A."/>
            <person name="Aguilar-Osorio G."/>
            <person name="Amillis S."/>
            <person name="Uchima C.A."/>
            <person name="Anderluh G."/>
            <person name="Asadollahi M."/>
            <person name="Askin M."/>
            <person name="Barry K."/>
            <person name="Battaglia E."/>
            <person name="Bayram O."/>
            <person name="Benocci T."/>
            <person name="Braus-Stromeyer S.A."/>
            <person name="Caldana C."/>
            <person name="Canovas D."/>
            <person name="Cerqueira G.C."/>
            <person name="Chen F."/>
            <person name="Chen W."/>
            <person name="Choi C."/>
            <person name="Clum A."/>
            <person name="Dos Santos R.A."/>
            <person name="Damasio A.R."/>
            <person name="Diallinas G."/>
            <person name="Emri T."/>
            <person name="Fekete E."/>
            <person name="Flipphi M."/>
            <person name="Freyberg S."/>
            <person name="Gallo A."/>
            <person name="Gournas C."/>
            <person name="Habgood R."/>
            <person name="Hainaut M."/>
            <person name="Harispe M.L."/>
            <person name="Henrissat B."/>
            <person name="Hilden K.S."/>
            <person name="Hope R."/>
            <person name="Hossain A."/>
            <person name="Karabika E."/>
            <person name="Karaffa L."/>
            <person name="Karanyi Z."/>
            <person name="Krasevec N."/>
            <person name="Kuo A."/>
            <person name="Kusch H."/>
            <person name="LaButti K."/>
            <person name="Lagendijk E.L."/>
            <person name="Lapidus A."/>
            <person name="Levasseur A."/>
            <person name="Lindquist E."/>
            <person name="Lipzen A."/>
            <person name="Logrieco A.F."/>
            <person name="MacCabe A."/>
            <person name="Maekelae M.R."/>
            <person name="Malavazi I."/>
            <person name="Melin P."/>
            <person name="Meyer V."/>
            <person name="Mielnichuk N."/>
            <person name="Miskei M."/>
            <person name="Molnar A.P."/>
            <person name="Mule G."/>
            <person name="Ngan C.Y."/>
            <person name="Orejas M."/>
            <person name="Orosz E."/>
            <person name="Ouedraogo J.P."/>
            <person name="Overkamp K.M."/>
            <person name="Park H.-S."/>
            <person name="Perrone G."/>
            <person name="Piumi F."/>
            <person name="Punt P.J."/>
            <person name="Ram A.F."/>
            <person name="Ramon A."/>
            <person name="Rauscher S."/>
            <person name="Record E."/>
            <person name="Riano-Pachon D.M."/>
            <person name="Robert V."/>
            <person name="Roehrig J."/>
            <person name="Ruller R."/>
            <person name="Salamov A."/>
            <person name="Salih N.S."/>
            <person name="Samson R.A."/>
            <person name="Sandor E."/>
            <person name="Sanguinetti M."/>
            <person name="Schuetze T."/>
            <person name="Sepcic K."/>
            <person name="Shelest E."/>
            <person name="Sherlock G."/>
            <person name="Sophianopoulou V."/>
            <person name="Squina F.M."/>
            <person name="Sun H."/>
            <person name="Susca A."/>
            <person name="Todd R.B."/>
            <person name="Tsang A."/>
            <person name="Unkles S.E."/>
            <person name="van de Wiele N."/>
            <person name="van Rossen-Uffink D."/>
            <person name="Oliveira J.V."/>
            <person name="Vesth T.C."/>
            <person name="Visser J."/>
            <person name="Yu J.-H."/>
            <person name="Zhou M."/>
            <person name="Andersen M.R."/>
            <person name="Archer D.B."/>
            <person name="Baker S.E."/>
            <person name="Benoit I."/>
            <person name="Brakhage A.A."/>
            <person name="Braus G.H."/>
            <person name="Fischer R."/>
            <person name="Frisvad J.C."/>
            <person name="Goldman G.H."/>
            <person name="Houbraken J."/>
            <person name="Oakley B."/>
            <person name="Pocsi I."/>
            <person name="Scazzocchio C."/>
            <person name="Seiboth B."/>
            <person name="vanKuyk P.A."/>
            <person name="Wortman J."/>
            <person name="Dyer P.S."/>
            <person name="Grigoriev I.V."/>
        </authorList>
    </citation>
    <scope>NUCLEOTIDE SEQUENCE [LARGE SCALE GENOMIC DNA]</scope>
    <source>
        <strain evidence="3">CBS 593.65</strain>
    </source>
</reference>
<dbReference type="OrthoDB" id="4501236at2759"/>
<gene>
    <name evidence="2" type="ORF">ASPSYDRAFT_915936</name>
</gene>
<feature type="region of interest" description="Disordered" evidence="1">
    <location>
        <begin position="106"/>
        <end position="146"/>
    </location>
</feature>
<evidence type="ECO:0000313" key="3">
    <source>
        <dbReference type="Proteomes" id="UP000184356"/>
    </source>
</evidence>
<dbReference type="VEuPathDB" id="FungiDB:ASPSYDRAFT_915936"/>
<feature type="region of interest" description="Disordered" evidence="1">
    <location>
        <begin position="177"/>
        <end position="204"/>
    </location>
</feature>
<dbReference type="EMBL" id="KV878585">
    <property type="protein sequence ID" value="OJJ59987.1"/>
    <property type="molecule type" value="Genomic_DNA"/>
</dbReference>
<dbReference type="GeneID" id="63768586"/>
<feature type="region of interest" description="Disordered" evidence="1">
    <location>
        <begin position="1"/>
        <end position="33"/>
    </location>
</feature>
<evidence type="ECO:0000256" key="1">
    <source>
        <dbReference type="SAM" id="MobiDB-lite"/>
    </source>
</evidence>
<evidence type="ECO:0000313" key="2">
    <source>
        <dbReference type="EMBL" id="OJJ59987.1"/>
    </source>
</evidence>
<proteinExistence type="predicted"/>
<dbReference type="RefSeq" id="XP_040703793.1">
    <property type="nucleotide sequence ID" value="XM_040852513.1"/>
</dbReference>
<keyword evidence="3" id="KW-1185">Reference proteome</keyword>
<organism evidence="2 3">
    <name type="scientific">Aspergillus sydowii CBS 593.65</name>
    <dbReference type="NCBI Taxonomy" id="1036612"/>
    <lineage>
        <taxon>Eukaryota</taxon>
        <taxon>Fungi</taxon>
        <taxon>Dikarya</taxon>
        <taxon>Ascomycota</taxon>
        <taxon>Pezizomycotina</taxon>
        <taxon>Eurotiomycetes</taxon>
        <taxon>Eurotiomycetidae</taxon>
        <taxon>Eurotiales</taxon>
        <taxon>Aspergillaceae</taxon>
        <taxon>Aspergillus</taxon>
        <taxon>Aspergillus subgen. Nidulantes</taxon>
    </lineage>
</organism>
<name>A0A1L9TKN1_9EURO</name>
<feature type="compositionally biased region" description="Low complexity" evidence="1">
    <location>
        <begin position="1"/>
        <end position="20"/>
    </location>
</feature>
<dbReference type="AlphaFoldDB" id="A0A1L9TKN1"/>
<accession>A0A1L9TKN1</accession>
<feature type="compositionally biased region" description="Acidic residues" evidence="1">
    <location>
        <begin position="132"/>
        <end position="146"/>
    </location>
</feature>
<sequence length="288" mass="33172">MPRSFSSSSFSTSTSSSLFSDPVSGRSISRTPSTHKLKRWLSTHLLRRLNTDLDFTHHYHHRMNNSKWSNSDIISHSQQSSTIQVPPDQAGFIGQPRFTRFYYDHEYPDDESLNGGQAGAQRHTRSHQQQDGDGDEIKVEEEMEEEEERKKDIALCDNYAAFCRAFTSSPVHCRNIPRQPLPRLPQSTPYEEYENHDGQDKNPASAEDMSQMLFLPVGAHGYNPASWTLPRAPSPPPGILTPGRYEEIQQQRKSEESLRHKKKRGKGTFIWCMPARTSWWPWARKRES</sequence>